<evidence type="ECO:0000256" key="3">
    <source>
        <dbReference type="SAM" id="Coils"/>
    </source>
</evidence>
<dbReference type="OrthoDB" id="127107at2"/>
<evidence type="ECO:0000256" key="4">
    <source>
        <dbReference type="SAM" id="SignalP"/>
    </source>
</evidence>
<evidence type="ECO:0000256" key="1">
    <source>
        <dbReference type="ARBA" id="ARBA00022729"/>
    </source>
</evidence>
<dbReference type="KEGG" id="lrs:PX52LOC_03469"/>
<dbReference type="Pfam" id="PF07635">
    <property type="entry name" value="PSCyt1"/>
    <property type="match status" value="1"/>
</dbReference>
<name>A0A5C1ACN7_9BACT</name>
<feature type="chain" id="PRO_5023036187" description="LamG-like jellyroll fold domain-containing protein" evidence="4">
    <location>
        <begin position="22"/>
        <end position="1036"/>
    </location>
</feature>
<accession>A0A5C1ACN7</accession>
<gene>
    <name evidence="6" type="ORF">PX52LOC_03469</name>
</gene>
<dbReference type="GO" id="GO:0009055">
    <property type="term" value="F:electron transfer activity"/>
    <property type="evidence" value="ECO:0007669"/>
    <property type="project" value="InterPro"/>
</dbReference>
<feature type="domain" description="LamG-like jellyroll fold" evidence="5">
    <location>
        <begin position="483"/>
        <end position="628"/>
    </location>
</feature>
<organism evidence="6 7">
    <name type="scientific">Limnoglobus roseus</name>
    <dbReference type="NCBI Taxonomy" id="2598579"/>
    <lineage>
        <taxon>Bacteria</taxon>
        <taxon>Pseudomonadati</taxon>
        <taxon>Planctomycetota</taxon>
        <taxon>Planctomycetia</taxon>
        <taxon>Gemmatales</taxon>
        <taxon>Gemmataceae</taxon>
        <taxon>Limnoglobus</taxon>
    </lineage>
</organism>
<dbReference type="RefSeq" id="WP_149111233.1">
    <property type="nucleotide sequence ID" value="NZ_CP042425.1"/>
</dbReference>
<feature type="coiled-coil region" evidence="3">
    <location>
        <begin position="376"/>
        <end position="403"/>
    </location>
</feature>
<evidence type="ECO:0000259" key="5">
    <source>
        <dbReference type="SMART" id="SM00560"/>
    </source>
</evidence>
<evidence type="ECO:0000313" key="7">
    <source>
        <dbReference type="Proteomes" id="UP000324974"/>
    </source>
</evidence>
<dbReference type="Gene3D" id="2.60.120.200">
    <property type="match status" value="1"/>
</dbReference>
<dbReference type="PANTHER" id="PTHR35889:SF3">
    <property type="entry name" value="F-BOX DOMAIN-CONTAINING PROTEIN"/>
    <property type="match status" value="1"/>
</dbReference>
<dbReference type="InterPro" id="IPR006558">
    <property type="entry name" value="LamG-like"/>
</dbReference>
<reference evidence="7" key="1">
    <citation type="submission" date="2019-08" db="EMBL/GenBank/DDBJ databases">
        <title>Limnoglobus roseus gen. nov., sp. nov., a novel freshwater planctomycete with a giant genome from the family Gemmataceae.</title>
        <authorList>
            <person name="Kulichevskaya I.S."/>
            <person name="Naumoff D.G."/>
            <person name="Miroshnikov K."/>
            <person name="Ivanova A."/>
            <person name="Philippov D.A."/>
            <person name="Hakobyan A."/>
            <person name="Rijpstra I.C."/>
            <person name="Sinninghe Damste J.S."/>
            <person name="Liesack W."/>
            <person name="Dedysh S.N."/>
        </authorList>
    </citation>
    <scope>NUCLEOTIDE SEQUENCE [LARGE SCALE GENOMIC DNA]</scope>
    <source>
        <strain evidence="7">PX52</strain>
    </source>
</reference>
<dbReference type="Pfam" id="PF07583">
    <property type="entry name" value="PSCyt2"/>
    <property type="match status" value="1"/>
</dbReference>
<dbReference type="AlphaFoldDB" id="A0A5C1ACN7"/>
<dbReference type="SUPFAM" id="SSF49899">
    <property type="entry name" value="Concanavalin A-like lectins/glucanases"/>
    <property type="match status" value="1"/>
</dbReference>
<dbReference type="InterPro" id="IPR011429">
    <property type="entry name" value="Cyt_c_Planctomycete-type"/>
</dbReference>
<dbReference type="Pfam" id="PF07587">
    <property type="entry name" value="PSD1"/>
    <property type="match status" value="1"/>
</dbReference>
<dbReference type="GO" id="GO:0020037">
    <property type="term" value="F:heme binding"/>
    <property type="evidence" value="ECO:0007669"/>
    <property type="project" value="InterPro"/>
</dbReference>
<dbReference type="EMBL" id="CP042425">
    <property type="protein sequence ID" value="QEL16510.1"/>
    <property type="molecule type" value="Genomic_DNA"/>
</dbReference>
<evidence type="ECO:0000256" key="2">
    <source>
        <dbReference type="ARBA" id="ARBA00023157"/>
    </source>
</evidence>
<dbReference type="SMART" id="SM00560">
    <property type="entry name" value="LamGL"/>
    <property type="match status" value="1"/>
</dbReference>
<dbReference type="SUPFAM" id="SSF46626">
    <property type="entry name" value="Cytochrome c"/>
    <property type="match status" value="1"/>
</dbReference>
<dbReference type="PANTHER" id="PTHR35889">
    <property type="entry name" value="CYCLOINULO-OLIGOSACCHARIDE FRUCTANOTRANSFERASE-RELATED"/>
    <property type="match status" value="1"/>
</dbReference>
<feature type="signal peptide" evidence="4">
    <location>
        <begin position="1"/>
        <end position="21"/>
    </location>
</feature>
<dbReference type="Pfam" id="PF13385">
    <property type="entry name" value="Laminin_G_3"/>
    <property type="match status" value="1"/>
</dbReference>
<evidence type="ECO:0000313" key="6">
    <source>
        <dbReference type="EMBL" id="QEL16510.1"/>
    </source>
</evidence>
<dbReference type="InterPro" id="IPR036909">
    <property type="entry name" value="Cyt_c-like_dom_sf"/>
</dbReference>
<keyword evidence="3" id="KW-0175">Coiled coil</keyword>
<dbReference type="Proteomes" id="UP000324974">
    <property type="component" value="Chromosome"/>
</dbReference>
<keyword evidence="7" id="KW-1185">Reference proteome</keyword>
<protein>
    <recommendedName>
        <fullName evidence="5">LamG-like jellyroll fold domain-containing protein</fullName>
    </recommendedName>
</protein>
<dbReference type="InterPro" id="IPR011444">
    <property type="entry name" value="DUF1549"/>
</dbReference>
<dbReference type="InterPro" id="IPR013320">
    <property type="entry name" value="ConA-like_dom_sf"/>
</dbReference>
<dbReference type="InterPro" id="IPR022655">
    <property type="entry name" value="DUF1553"/>
</dbReference>
<keyword evidence="1 4" id="KW-0732">Signal</keyword>
<sequence length="1036" mass="115332">MPRFLPLVVLGWLLLPTAGAAAEVDFARDVLPILSEKCFFCHGPDEAARKAGLRLDTKDGAFRKKKDRTMIVPGKSAESEVISRIVSKDADEQMPPPDSNRTLTPRQIETLKKWVDEGATWGQHWAYVPLPRAVVVPEVQSSKFKVQRSIDNFILSRLEKEGLSPSPSATKAAWLRRVSLDLTGLPPSVAELDAFEKDTSPSAYETVVDRLLASPRYGERMASDWLDVARYADTHGYQSDRFRNMWAYRDWVIKAFNANQKFDQFTIDQLAGDLRPNATKDQRLATAFNRLHMQNEEGGIVEEEFRVAYVVDRVTTFGTAFLAQTLECCRCHDHKYDPLAQKDFYQLFAFFQNIDESGQTSYFTSSMPVPALPLTTDEQDRKIAELRKIVRAKEAEVKTAREKAHDAFAAWPRPKEITPSGLVAHFPFDELSGNKSPNAIDAKQTANGHEGPKLVAGKVGQAVELSGESGFDIPGVGHFSRSDPFSISLWLKSSKHEPRAVVLHHSRAPIDAGSRGYELLLENGKVAFGLHHMWPGNSLKVATSTAIRVNEWTHVTVCYDGSSRADGLHVYVNGQLAACDVVRDGLRRDITYEGGEPSLQVGYRFRDNGFKGGAVDDLRIFNRALTPLEVGRAAGTNANDGEAAWEEFFASTADEPTMRAKAALREARLAHAKFVNAIPEAMVMQEMPAPKPARLLKRGAYDAPGDPVATDTPKTLPPFAADLPRNRFGLATWLTQPDHPLFARVTVNRLWQQMFGTGLVETSDNFGTTGVPPTHPELLDWLARDFSTDWDVKRTLKQMALSATYRQSSKATPELLQRDPYNHLLARFPARRLSAEMLRDQALFVSGLLNEKQGGPSVYPYQPEGLWNEAMGRPHYPQSKGGDLYRRSLYTVWKRTAPHPQMTTFDAADRSNCSARRQTTSTPLQALALLNDPQFVEAARFLGQRMLKDGGPTPTEQVAWAFRTVTGRSASEKELTVLVKLYEEQQAEFARDAKAAENLLSVGEGKADAKTNKMELAAATQLALTILNHDEAVNRR</sequence>
<proteinExistence type="predicted"/>
<keyword evidence="2" id="KW-1015">Disulfide bond</keyword>